<dbReference type="EMBL" id="CACTIH010005593">
    <property type="protein sequence ID" value="CAA2998411.1"/>
    <property type="molecule type" value="Genomic_DNA"/>
</dbReference>
<feature type="non-terminal residue" evidence="1">
    <location>
        <position position="66"/>
    </location>
</feature>
<protein>
    <submittedName>
        <fullName evidence="1">Uncharacterized protein</fullName>
    </submittedName>
</protein>
<accession>A0A8S0T0G3</accession>
<reference evidence="1 2" key="1">
    <citation type="submission" date="2019-12" db="EMBL/GenBank/DDBJ databases">
        <authorList>
            <person name="Alioto T."/>
            <person name="Alioto T."/>
            <person name="Gomez Garrido J."/>
        </authorList>
    </citation>
    <scope>NUCLEOTIDE SEQUENCE [LARGE SCALE GENOMIC DNA]</scope>
</reference>
<gene>
    <name evidence="1" type="ORF">OLEA9_A106236</name>
</gene>
<name>A0A8S0T0G3_OLEEU</name>
<keyword evidence="2" id="KW-1185">Reference proteome</keyword>
<comment type="caution">
    <text evidence="1">The sequence shown here is derived from an EMBL/GenBank/DDBJ whole genome shotgun (WGS) entry which is preliminary data.</text>
</comment>
<evidence type="ECO:0000313" key="2">
    <source>
        <dbReference type="Proteomes" id="UP000594638"/>
    </source>
</evidence>
<sequence length="66" mass="7093">MVSPQHSAATMVSPRVIDFSSVTIYNMAASRWGRLLRTTVMVSSLVPQPQSIPPVNGPTVVSVVKI</sequence>
<organism evidence="1 2">
    <name type="scientific">Olea europaea subsp. europaea</name>
    <dbReference type="NCBI Taxonomy" id="158383"/>
    <lineage>
        <taxon>Eukaryota</taxon>
        <taxon>Viridiplantae</taxon>
        <taxon>Streptophyta</taxon>
        <taxon>Embryophyta</taxon>
        <taxon>Tracheophyta</taxon>
        <taxon>Spermatophyta</taxon>
        <taxon>Magnoliopsida</taxon>
        <taxon>eudicotyledons</taxon>
        <taxon>Gunneridae</taxon>
        <taxon>Pentapetalae</taxon>
        <taxon>asterids</taxon>
        <taxon>lamiids</taxon>
        <taxon>Lamiales</taxon>
        <taxon>Oleaceae</taxon>
        <taxon>Oleeae</taxon>
        <taxon>Olea</taxon>
    </lineage>
</organism>
<dbReference type="AlphaFoldDB" id="A0A8S0T0G3"/>
<dbReference type="Proteomes" id="UP000594638">
    <property type="component" value="Unassembled WGS sequence"/>
</dbReference>
<dbReference type="Gramene" id="OE9A106236T1">
    <property type="protein sequence ID" value="OE9A106236C1"/>
    <property type="gene ID" value="OE9A106236"/>
</dbReference>
<evidence type="ECO:0000313" key="1">
    <source>
        <dbReference type="EMBL" id="CAA2998411.1"/>
    </source>
</evidence>
<proteinExistence type="predicted"/>